<reference evidence="2" key="1">
    <citation type="journal article" date="2020" name="Fungal Divers.">
        <title>Resolving the Mortierellaceae phylogeny through synthesis of multi-gene phylogenetics and phylogenomics.</title>
        <authorList>
            <person name="Vandepol N."/>
            <person name="Liber J."/>
            <person name="Desiro A."/>
            <person name="Na H."/>
            <person name="Kennedy M."/>
            <person name="Barry K."/>
            <person name="Grigoriev I.V."/>
            <person name="Miller A.N."/>
            <person name="O'Donnell K."/>
            <person name="Stajich J.E."/>
            <person name="Bonito G."/>
        </authorList>
    </citation>
    <scope>NUCLEOTIDE SEQUENCE</scope>
    <source>
        <strain evidence="2">KOD1015</strain>
    </source>
</reference>
<comment type="caution">
    <text evidence="2">The sequence shown here is derived from an EMBL/GenBank/DDBJ whole genome shotgun (WGS) entry which is preliminary data.</text>
</comment>
<feature type="signal peptide" evidence="1">
    <location>
        <begin position="1"/>
        <end position="29"/>
    </location>
</feature>
<protein>
    <submittedName>
        <fullName evidence="2">Uncharacterized protein</fullName>
    </submittedName>
</protein>
<sequence length="90" mass="10267">MGKKNMLFKTITSITAVVSLAVLQAAALATDDGGLQLKVALPIENFPADYAQQADFGEMDKWGWGFPGGWWGRNWGWGWGYPWHYRHMWY</sequence>
<evidence type="ECO:0000313" key="2">
    <source>
        <dbReference type="EMBL" id="KAF9586587.1"/>
    </source>
</evidence>
<gene>
    <name evidence="2" type="ORF">BGW38_001558</name>
</gene>
<dbReference type="Proteomes" id="UP000780801">
    <property type="component" value="Unassembled WGS sequence"/>
</dbReference>
<evidence type="ECO:0000256" key="1">
    <source>
        <dbReference type="SAM" id="SignalP"/>
    </source>
</evidence>
<dbReference type="AlphaFoldDB" id="A0A9P6KJ34"/>
<keyword evidence="1" id="KW-0732">Signal</keyword>
<accession>A0A9P6KJ34</accession>
<dbReference type="EMBL" id="JAABOA010000015">
    <property type="protein sequence ID" value="KAF9586587.1"/>
    <property type="molecule type" value="Genomic_DNA"/>
</dbReference>
<organism evidence="2 3">
    <name type="scientific">Lunasporangiospora selenospora</name>
    <dbReference type="NCBI Taxonomy" id="979761"/>
    <lineage>
        <taxon>Eukaryota</taxon>
        <taxon>Fungi</taxon>
        <taxon>Fungi incertae sedis</taxon>
        <taxon>Mucoromycota</taxon>
        <taxon>Mortierellomycotina</taxon>
        <taxon>Mortierellomycetes</taxon>
        <taxon>Mortierellales</taxon>
        <taxon>Mortierellaceae</taxon>
        <taxon>Lunasporangiospora</taxon>
    </lineage>
</organism>
<evidence type="ECO:0000313" key="3">
    <source>
        <dbReference type="Proteomes" id="UP000780801"/>
    </source>
</evidence>
<feature type="chain" id="PRO_5040161563" evidence="1">
    <location>
        <begin position="30"/>
        <end position="90"/>
    </location>
</feature>
<name>A0A9P6KJ34_9FUNG</name>
<keyword evidence="3" id="KW-1185">Reference proteome</keyword>
<proteinExistence type="predicted"/>